<dbReference type="Pfam" id="PF14560">
    <property type="entry name" value="Ubiquitin_2"/>
    <property type="match status" value="1"/>
</dbReference>
<dbReference type="PANTHER" id="PTHR18849">
    <property type="entry name" value="LEUCINE RICH REPEAT PROTEIN"/>
    <property type="match status" value="1"/>
</dbReference>
<dbReference type="CDD" id="cd17044">
    <property type="entry name" value="Ubl_TBCE"/>
    <property type="match status" value="1"/>
</dbReference>
<evidence type="ECO:0000256" key="5">
    <source>
        <dbReference type="ARBA" id="ARBA00022737"/>
    </source>
</evidence>
<name>A0A835YMA8_9STRA</name>
<evidence type="ECO:0000256" key="7">
    <source>
        <dbReference type="ARBA" id="ARBA00023212"/>
    </source>
</evidence>
<dbReference type="InterPro" id="IPR000626">
    <property type="entry name" value="Ubiquitin-like_dom"/>
</dbReference>
<dbReference type="InterPro" id="IPR029071">
    <property type="entry name" value="Ubiquitin-like_domsf"/>
</dbReference>
<sequence length="707" mass="73641">MAESAAPQFSLGQRVQDEKGFRATVRYIGPVCTSKDKDATWIGVEFDDAARGKHDGAVESEQGELVRYLSCTDGGSGSFLKPHKIDAGAALADALAAHYVAVDAPLVAPDNKLVGQYAQTVRGRHKQIEFFGEGKIRLRQQVSALDACTLRGASVSRCGGSGGGSSGGSGSTSALSRAAGHLVSLDLKDNLLSDWQETFEVKMSTACPAHSFMKTVECNVKYEVVAAIGRSLPNLRTLALAGNKMQPLPRPAPPLLAGAFDQLEALVLNSAGLKSWRDVATLVPLLPALRELYLASNRLGDVLQVSSADTALSTDATAAATAPGTGARGGSGIRVAGMDQLRVLDLSDCGLDSWEQVVAFAALPALVSLILNHNPIPSVGPIDYTADFQALEALQLVGCAIASWADVDALSGVAALRSLRFGACPLTANMSAAEARAIVIARLPSIHKVNGSPVGPRERVEAERAYLRMVAREATAAMQDKATRDQWPAQLQRQHPQHARLAALWGAATIGASNGGNAGTGGASLASAMVQRTFPVCAALWGAATIGATNGGNASTGGASLASTMVQVTLLSEAAASRASPPALKKLPSSLAVGRLKQLLKRLFGLDTDLQVLYMTEDRDAAARSPLDDDSRPLSYYGIANGCQIIMSEAGTQCHEAADAAASERVAREQRELQRQAALEAAKRQGHMAQIGGAVAAAALPQPPPPC</sequence>
<dbReference type="Pfam" id="PF01302">
    <property type="entry name" value="CAP_GLY"/>
    <property type="match status" value="1"/>
</dbReference>
<dbReference type="InterPro" id="IPR003591">
    <property type="entry name" value="Leu-rich_rpt_typical-subtyp"/>
</dbReference>
<dbReference type="InterPro" id="IPR036859">
    <property type="entry name" value="CAP-Gly_dom_sf"/>
</dbReference>
<keyword evidence="6" id="KW-0143">Chaperone</keyword>
<dbReference type="InterPro" id="IPR044079">
    <property type="entry name" value="Ubl_TBCE"/>
</dbReference>
<accession>A0A835YMA8</accession>
<dbReference type="SMART" id="SM01052">
    <property type="entry name" value="CAP_GLY"/>
    <property type="match status" value="1"/>
</dbReference>
<dbReference type="PROSITE" id="PS50245">
    <property type="entry name" value="CAP_GLY_2"/>
    <property type="match status" value="1"/>
</dbReference>
<organism evidence="9 10">
    <name type="scientific">Tribonema minus</name>
    <dbReference type="NCBI Taxonomy" id="303371"/>
    <lineage>
        <taxon>Eukaryota</taxon>
        <taxon>Sar</taxon>
        <taxon>Stramenopiles</taxon>
        <taxon>Ochrophyta</taxon>
        <taxon>PX clade</taxon>
        <taxon>Xanthophyceae</taxon>
        <taxon>Tribonematales</taxon>
        <taxon>Tribonemataceae</taxon>
        <taxon>Tribonema</taxon>
    </lineage>
</organism>
<dbReference type="InterPro" id="IPR032675">
    <property type="entry name" value="LRR_dom_sf"/>
</dbReference>
<dbReference type="InterPro" id="IPR000938">
    <property type="entry name" value="CAP-Gly_domain"/>
</dbReference>
<dbReference type="Gene3D" id="3.10.20.90">
    <property type="entry name" value="Phosphatidylinositol 3-kinase Catalytic Subunit, Chain A, domain 1"/>
    <property type="match status" value="1"/>
</dbReference>
<gene>
    <name evidence="9" type="ORF">JKP88DRAFT_265142</name>
</gene>
<keyword evidence="5" id="KW-0677">Repeat</keyword>
<keyword evidence="7" id="KW-0206">Cytoskeleton</keyword>
<dbReference type="OrthoDB" id="5273213at2759"/>
<evidence type="ECO:0000259" key="8">
    <source>
        <dbReference type="PROSITE" id="PS50245"/>
    </source>
</evidence>
<dbReference type="GO" id="GO:0005856">
    <property type="term" value="C:cytoskeleton"/>
    <property type="evidence" value="ECO:0007669"/>
    <property type="project" value="UniProtKB-SubCell"/>
</dbReference>
<evidence type="ECO:0000256" key="2">
    <source>
        <dbReference type="ARBA" id="ARBA00006286"/>
    </source>
</evidence>
<evidence type="ECO:0000256" key="3">
    <source>
        <dbReference type="ARBA" id="ARBA00022490"/>
    </source>
</evidence>
<proteinExistence type="inferred from homology"/>
<evidence type="ECO:0000256" key="6">
    <source>
        <dbReference type="ARBA" id="ARBA00023186"/>
    </source>
</evidence>
<dbReference type="Gene3D" id="3.80.10.10">
    <property type="entry name" value="Ribonuclease Inhibitor"/>
    <property type="match status" value="2"/>
</dbReference>
<keyword evidence="3" id="KW-0963">Cytoplasm</keyword>
<comment type="similarity">
    <text evidence="2">Belongs to the TBCE family.</text>
</comment>
<feature type="domain" description="CAP-Gly" evidence="8">
    <location>
        <begin position="32"/>
        <end position="81"/>
    </location>
</feature>
<dbReference type="Proteomes" id="UP000664859">
    <property type="component" value="Unassembled WGS sequence"/>
</dbReference>
<evidence type="ECO:0000313" key="9">
    <source>
        <dbReference type="EMBL" id="KAG5177088.1"/>
    </source>
</evidence>
<comment type="subcellular location">
    <subcellularLocation>
        <location evidence="1">Cytoplasm</location>
        <location evidence="1">Cytoskeleton</location>
    </subcellularLocation>
</comment>
<dbReference type="SMART" id="SM00369">
    <property type="entry name" value="LRR_TYP"/>
    <property type="match status" value="4"/>
</dbReference>
<dbReference type="AlphaFoldDB" id="A0A835YMA8"/>
<dbReference type="SUPFAM" id="SSF54236">
    <property type="entry name" value="Ubiquitin-like"/>
    <property type="match status" value="1"/>
</dbReference>
<keyword evidence="4" id="KW-0433">Leucine-rich repeat</keyword>
<dbReference type="SUPFAM" id="SSF74924">
    <property type="entry name" value="Cap-Gly domain"/>
    <property type="match status" value="1"/>
</dbReference>
<dbReference type="EMBL" id="JAFCMP010000529">
    <property type="protein sequence ID" value="KAG5177088.1"/>
    <property type="molecule type" value="Genomic_DNA"/>
</dbReference>
<comment type="caution">
    <text evidence="9">The sequence shown here is derived from an EMBL/GenBank/DDBJ whole genome shotgun (WGS) entry which is preliminary data.</text>
</comment>
<dbReference type="Gene3D" id="2.30.30.190">
    <property type="entry name" value="CAP Gly-rich-like domain"/>
    <property type="match status" value="1"/>
</dbReference>
<reference evidence="9" key="1">
    <citation type="submission" date="2021-02" db="EMBL/GenBank/DDBJ databases">
        <title>First Annotated Genome of the Yellow-green Alga Tribonema minus.</title>
        <authorList>
            <person name="Mahan K.M."/>
        </authorList>
    </citation>
    <scope>NUCLEOTIDE SEQUENCE</scope>
    <source>
        <strain evidence="9">UTEX B ZZ1240</strain>
    </source>
</reference>
<evidence type="ECO:0000256" key="1">
    <source>
        <dbReference type="ARBA" id="ARBA00004245"/>
    </source>
</evidence>
<protein>
    <submittedName>
        <fullName evidence="9">Putative beta-tubulin folding cofactor E</fullName>
    </submittedName>
</protein>
<keyword evidence="10" id="KW-1185">Reference proteome</keyword>
<dbReference type="SUPFAM" id="SSF52047">
    <property type="entry name" value="RNI-like"/>
    <property type="match status" value="1"/>
</dbReference>
<evidence type="ECO:0000313" key="10">
    <source>
        <dbReference type="Proteomes" id="UP000664859"/>
    </source>
</evidence>
<evidence type="ECO:0000256" key="4">
    <source>
        <dbReference type="ARBA" id="ARBA00022614"/>
    </source>
</evidence>
<dbReference type="PANTHER" id="PTHR18849:SF0">
    <property type="entry name" value="CILIA- AND FLAGELLA-ASSOCIATED PROTEIN 410-RELATED"/>
    <property type="match status" value="1"/>
</dbReference>